<dbReference type="EMBL" id="JABBWM010000008">
    <property type="protein sequence ID" value="KAG2115309.1"/>
    <property type="molecule type" value="Genomic_DNA"/>
</dbReference>
<dbReference type="AlphaFoldDB" id="A0A9P7JY41"/>
<dbReference type="Proteomes" id="UP000823399">
    <property type="component" value="Unassembled WGS sequence"/>
</dbReference>
<sequence length="224" mass="24658">MPHSKKDYYCDCVDHKSKQNNPKAVAARAAHSLNDQVSSDEGEGEIDQGDACDDLESSQANDEGISHDVAELPLPLPQPLSPQHLHRPTVEEIPDEDDTVHHQDEPPAFPHVDVPPPLDADEETLANDIYSNVTLNDLRISLAFIFGLANASLDDSESGLDAATVEHIRNPPQPQLSLDDDPDLKAAVKLYLKLLHAGKDYEAVREVLMESKDVDDFPTLYQAK</sequence>
<dbReference type="OrthoDB" id="3261594at2759"/>
<protein>
    <submittedName>
        <fullName evidence="2">Uncharacterized protein</fullName>
    </submittedName>
</protein>
<keyword evidence="3" id="KW-1185">Reference proteome</keyword>
<dbReference type="GeneID" id="64695623"/>
<accession>A0A9P7JY41</accession>
<organism evidence="2 3">
    <name type="scientific">Suillus discolor</name>
    <dbReference type="NCBI Taxonomy" id="1912936"/>
    <lineage>
        <taxon>Eukaryota</taxon>
        <taxon>Fungi</taxon>
        <taxon>Dikarya</taxon>
        <taxon>Basidiomycota</taxon>
        <taxon>Agaricomycotina</taxon>
        <taxon>Agaricomycetes</taxon>
        <taxon>Agaricomycetidae</taxon>
        <taxon>Boletales</taxon>
        <taxon>Suillineae</taxon>
        <taxon>Suillaceae</taxon>
        <taxon>Suillus</taxon>
    </lineage>
</organism>
<reference evidence="2" key="1">
    <citation type="journal article" date="2020" name="New Phytol.">
        <title>Comparative genomics reveals dynamic genome evolution in host specialist ectomycorrhizal fungi.</title>
        <authorList>
            <person name="Lofgren L.A."/>
            <person name="Nguyen N.H."/>
            <person name="Vilgalys R."/>
            <person name="Ruytinx J."/>
            <person name="Liao H.L."/>
            <person name="Branco S."/>
            <person name="Kuo A."/>
            <person name="LaButti K."/>
            <person name="Lipzen A."/>
            <person name="Andreopoulos W."/>
            <person name="Pangilinan J."/>
            <person name="Riley R."/>
            <person name="Hundley H."/>
            <person name="Na H."/>
            <person name="Barry K."/>
            <person name="Grigoriev I.V."/>
            <person name="Stajich J.E."/>
            <person name="Kennedy P.G."/>
        </authorList>
    </citation>
    <scope>NUCLEOTIDE SEQUENCE</scope>
    <source>
        <strain evidence="2">FC423</strain>
    </source>
</reference>
<evidence type="ECO:0000313" key="2">
    <source>
        <dbReference type="EMBL" id="KAG2115309.1"/>
    </source>
</evidence>
<feature type="compositionally biased region" description="Acidic residues" evidence="1">
    <location>
        <begin position="38"/>
        <end position="56"/>
    </location>
</feature>
<feature type="region of interest" description="Disordered" evidence="1">
    <location>
        <begin position="96"/>
        <end position="115"/>
    </location>
</feature>
<gene>
    <name evidence="2" type="ORF">F5147DRAFT_649686</name>
</gene>
<feature type="region of interest" description="Disordered" evidence="1">
    <location>
        <begin position="23"/>
        <end position="65"/>
    </location>
</feature>
<dbReference type="RefSeq" id="XP_041297026.1">
    <property type="nucleotide sequence ID" value="XM_041433364.1"/>
</dbReference>
<evidence type="ECO:0000313" key="3">
    <source>
        <dbReference type="Proteomes" id="UP000823399"/>
    </source>
</evidence>
<comment type="caution">
    <text evidence="2">The sequence shown here is derived from an EMBL/GenBank/DDBJ whole genome shotgun (WGS) entry which is preliminary data.</text>
</comment>
<proteinExistence type="predicted"/>
<evidence type="ECO:0000256" key="1">
    <source>
        <dbReference type="SAM" id="MobiDB-lite"/>
    </source>
</evidence>
<name>A0A9P7JY41_9AGAM</name>